<proteinExistence type="predicted"/>
<organism evidence="3">
    <name type="scientific">Serpula lacrymans var. lacrymans (strain S7.3)</name>
    <name type="common">Dry rot fungus</name>
    <dbReference type="NCBI Taxonomy" id="936435"/>
    <lineage>
        <taxon>Eukaryota</taxon>
        <taxon>Fungi</taxon>
        <taxon>Dikarya</taxon>
        <taxon>Basidiomycota</taxon>
        <taxon>Agaricomycotina</taxon>
        <taxon>Agaricomycetes</taxon>
        <taxon>Agaricomycetidae</taxon>
        <taxon>Boletales</taxon>
        <taxon>Coniophorineae</taxon>
        <taxon>Serpulaceae</taxon>
        <taxon>Serpula</taxon>
    </lineage>
</organism>
<sequence length="214" mass="23293">MPDAGSCLCKTNDTVVLSNGDQCALGQFVVVQPRGSLDLIYMAQVEEILQVKGTPNELTQLADGILVQLVSTSQHSDAYSMPRTILTDGWGLLHDIMCTVNVQCNCNDNLCDTSGIRYVYQERVRTDHTLPTVAHRHPSDLILNTAQMRDAAHVQHFRINLPIPDIEEVLTGSVAREVDARRSSTAQKALSSLKNAGLGRHSQNATSLGTVQAS</sequence>
<dbReference type="Proteomes" id="UP000008063">
    <property type="component" value="Unassembled WGS sequence"/>
</dbReference>
<gene>
    <name evidence="2" type="ORF">SERLA73DRAFT_71910</name>
</gene>
<dbReference type="EMBL" id="GL945478">
    <property type="protein sequence ID" value="EGO00941.1"/>
    <property type="molecule type" value="Genomic_DNA"/>
</dbReference>
<accession>F8PTB1</accession>
<evidence type="ECO:0000313" key="2">
    <source>
        <dbReference type="EMBL" id="EGO00941.1"/>
    </source>
</evidence>
<evidence type="ECO:0000256" key="1">
    <source>
        <dbReference type="SAM" id="MobiDB-lite"/>
    </source>
</evidence>
<dbReference type="AlphaFoldDB" id="F8PTB1"/>
<feature type="region of interest" description="Disordered" evidence="1">
    <location>
        <begin position="192"/>
        <end position="214"/>
    </location>
</feature>
<dbReference type="OrthoDB" id="2676663at2759"/>
<name>F8PTB1_SERL3</name>
<reference evidence="3" key="1">
    <citation type="journal article" date="2011" name="Science">
        <title>The plant cell wall-decomposing machinery underlies the functional diversity of forest fungi.</title>
        <authorList>
            <person name="Eastwood D.C."/>
            <person name="Floudas D."/>
            <person name="Binder M."/>
            <person name="Majcherczyk A."/>
            <person name="Schneider P."/>
            <person name="Aerts A."/>
            <person name="Asiegbu F.O."/>
            <person name="Baker S.E."/>
            <person name="Barry K."/>
            <person name="Bendiksby M."/>
            <person name="Blumentritt M."/>
            <person name="Coutinho P.M."/>
            <person name="Cullen D."/>
            <person name="de Vries R.P."/>
            <person name="Gathman A."/>
            <person name="Goodell B."/>
            <person name="Henrissat B."/>
            <person name="Ihrmark K."/>
            <person name="Kauserud H."/>
            <person name="Kohler A."/>
            <person name="LaButti K."/>
            <person name="Lapidus A."/>
            <person name="Lavin J.L."/>
            <person name="Lee Y.-H."/>
            <person name="Lindquist E."/>
            <person name="Lilly W."/>
            <person name="Lucas S."/>
            <person name="Morin E."/>
            <person name="Murat C."/>
            <person name="Oguiza J.A."/>
            <person name="Park J."/>
            <person name="Pisabarro A.G."/>
            <person name="Riley R."/>
            <person name="Rosling A."/>
            <person name="Salamov A."/>
            <person name="Schmidt O."/>
            <person name="Schmutz J."/>
            <person name="Skrede I."/>
            <person name="Stenlid J."/>
            <person name="Wiebenga A."/>
            <person name="Xie X."/>
            <person name="Kuees U."/>
            <person name="Hibbett D.S."/>
            <person name="Hoffmeister D."/>
            <person name="Hoegberg N."/>
            <person name="Martin F."/>
            <person name="Grigoriev I.V."/>
            <person name="Watkinson S.C."/>
        </authorList>
    </citation>
    <scope>NUCLEOTIDE SEQUENCE [LARGE SCALE GENOMIC DNA]</scope>
    <source>
        <strain evidence="3">strain S7.3</strain>
    </source>
</reference>
<dbReference type="InParanoid" id="F8PTB1"/>
<dbReference type="HOGENOM" id="CLU_089028_0_0_1"/>
<evidence type="ECO:0000313" key="3">
    <source>
        <dbReference type="Proteomes" id="UP000008063"/>
    </source>
</evidence>
<dbReference type="OMA" id="YVYQERV"/>
<feature type="compositionally biased region" description="Polar residues" evidence="1">
    <location>
        <begin position="201"/>
        <end position="214"/>
    </location>
</feature>
<dbReference type="STRING" id="936435.F8PTB1"/>
<protein>
    <submittedName>
        <fullName evidence="2">Uncharacterized protein</fullName>
    </submittedName>
</protein>
<keyword evidence="3" id="KW-1185">Reference proteome</keyword>